<dbReference type="PANTHER" id="PTHR43101">
    <property type="entry name" value="BETA-FRUCTOSIDASE"/>
    <property type="match status" value="1"/>
</dbReference>
<gene>
    <name evidence="12" type="ORF">FC83_GL002777</name>
</gene>
<keyword evidence="6 8" id="KW-0326">Glycosidase</keyword>
<comment type="pathway">
    <text evidence="1 9">Glycan biosynthesis; sucrose metabolism.</text>
</comment>
<evidence type="ECO:0000256" key="7">
    <source>
        <dbReference type="ARBA" id="ARBA00033367"/>
    </source>
</evidence>
<comment type="similarity">
    <text evidence="2 8">Belongs to the glycosyl hydrolase 32 family.</text>
</comment>
<evidence type="ECO:0000256" key="5">
    <source>
        <dbReference type="ARBA" id="ARBA00022801"/>
    </source>
</evidence>
<proteinExistence type="inferred from homology"/>
<sequence length="483" mass="54407">MQQWTTAQRYRPYSAYSTKLVTKLQRQQQDSIWHLGYHIQPASGLLNDPNGFTYYNHQWHVFYQNFPFGPVHGLKSWVHLTSPDLTHWTADGLKIYPDTKYESHGAYSGSALAVGSDLFLMYTGNVRDENWQRHPYQLGATLDQNGTLHKLAQPLIGDIPAGYTDHFRDPQLIEHEGTYYAFIGARKQDDTAHILAYQAPDPKGPWTLKGELHYSDQNLGYMVECPNLIFIDQQPVLIFCPQGLSQTIASYDNIYPNMYIVGEAFDWDTLSFINPTGPQNLDGGFDVYATQAFNAPDDQAYAISWLGLPDTTYPSDAENWQGCFSLVKHLTLVAGQLRQQAVAQGLAKAAFDPKTADLQLQEKLQFDFPNFPKGQLQIKAQHSSDKLTLSFDAQTHSLTVDRGQMGQPVALDHGTIRSIQLPATALRLTLWLDHSAFELYVNDGAQVVSGRLFPRQADTYQLDTSQLAADDFEVSGTRLQTIY</sequence>
<comment type="subcellular location">
    <subcellularLocation>
        <location evidence="9">Cytoplasm</location>
    </subcellularLocation>
</comment>
<dbReference type="InterPro" id="IPR018053">
    <property type="entry name" value="Glyco_hydro_32_AS"/>
</dbReference>
<dbReference type="STRING" id="1423734.FC83_GL002777"/>
<dbReference type="Proteomes" id="UP000051236">
    <property type="component" value="Unassembled WGS sequence"/>
</dbReference>
<dbReference type="eggNOG" id="COG1621">
    <property type="taxonomic scope" value="Bacteria"/>
</dbReference>
<comment type="caution">
    <text evidence="12">The sequence shown here is derived from an EMBL/GenBank/DDBJ whole genome shotgun (WGS) entry which is preliminary data.</text>
</comment>
<dbReference type="SUPFAM" id="SSF49899">
    <property type="entry name" value="Concanavalin A-like lectins/glucanases"/>
    <property type="match status" value="1"/>
</dbReference>
<evidence type="ECO:0000256" key="8">
    <source>
        <dbReference type="RuleBase" id="RU362110"/>
    </source>
</evidence>
<dbReference type="Pfam" id="PF00251">
    <property type="entry name" value="Glyco_hydro_32N"/>
    <property type="match status" value="1"/>
</dbReference>
<dbReference type="UniPathway" id="UPA00238"/>
<dbReference type="SUPFAM" id="SSF75005">
    <property type="entry name" value="Arabinanase/levansucrase/invertase"/>
    <property type="match status" value="1"/>
</dbReference>
<organism evidence="12 13">
    <name type="scientific">Agrilactobacillus composti DSM 18527 = JCM 14202</name>
    <dbReference type="NCBI Taxonomy" id="1423734"/>
    <lineage>
        <taxon>Bacteria</taxon>
        <taxon>Bacillati</taxon>
        <taxon>Bacillota</taxon>
        <taxon>Bacilli</taxon>
        <taxon>Lactobacillales</taxon>
        <taxon>Lactobacillaceae</taxon>
        <taxon>Agrilactobacillus</taxon>
    </lineage>
</organism>
<evidence type="ECO:0000256" key="6">
    <source>
        <dbReference type="ARBA" id="ARBA00023295"/>
    </source>
</evidence>
<evidence type="ECO:0000256" key="2">
    <source>
        <dbReference type="ARBA" id="ARBA00009902"/>
    </source>
</evidence>
<dbReference type="InterPro" id="IPR051214">
    <property type="entry name" value="GH32_Enzymes"/>
</dbReference>
<dbReference type="InterPro" id="IPR006232">
    <property type="entry name" value="Suc6P_hydrolase"/>
</dbReference>
<dbReference type="Gene3D" id="2.115.10.20">
    <property type="entry name" value="Glycosyl hydrolase domain, family 43"/>
    <property type="match status" value="1"/>
</dbReference>
<evidence type="ECO:0000256" key="9">
    <source>
        <dbReference type="RuleBase" id="RU365015"/>
    </source>
</evidence>
<dbReference type="EC" id="3.2.1.26" evidence="3 8"/>
<dbReference type="InterPro" id="IPR023296">
    <property type="entry name" value="Glyco_hydro_beta-prop_sf"/>
</dbReference>
<keyword evidence="13" id="KW-1185">Reference proteome</keyword>
<dbReference type="InterPro" id="IPR013189">
    <property type="entry name" value="Glyco_hydro_32_C"/>
</dbReference>
<dbReference type="CDD" id="cd18623">
    <property type="entry name" value="GH32_ScrB-like"/>
    <property type="match status" value="1"/>
</dbReference>
<evidence type="ECO:0000313" key="12">
    <source>
        <dbReference type="EMBL" id="KRM33526.1"/>
    </source>
</evidence>
<protein>
    <recommendedName>
        <fullName evidence="4 8">Sucrose-6-phosphate hydrolase</fullName>
        <ecNumber evidence="3 8">3.2.1.26</ecNumber>
    </recommendedName>
    <alternativeName>
        <fullName evidence="7 9">Invertase</fullName>
    </alternativeName>
</protein>
<name>A0A0R1Y1F0_9LACO</name>
<evidence type="ECO:0000259" key="10">
    <source>
        <dbReference type="Pfam" id="PF00251"/>
    </source>
</evidence>
<dbReference type="PROSITE" id="PS00609">
    <property type="entry name" value="GLYCOSYL_HYDROL_F32"/>
    <property type="match status" value="1"/>
</dbReference>
<dbReference type="InterPro" id="IPR013148">
    <property type="entry name" value="Glyco_hydro_32_N"/>
</dbReference>
<keyword evidence="5 8" id="KW-0378">Hydrolase</keyword>
<keyword evidence="9" id="KW-0963">Cytoplasm</keyword>
<evidence type="ECO:0000256" key="4">
    <source>
        <dbReference type="ARBA" id="ARBA00019623"/>
    </source>
</evidence>
<feature type="domain" description="Glycosyl hydrolase family 32 N-terminal" evidence="10">
    <location>
        <begin position="38"/>
        <end position="340"/>
    </location>
</feature>
<dbReference type="PANTHER" id="PTHR43101:SF1">
    <property type="entry name" value="BETA-FRUCTOSIDASE"/>
    <property type="match status" value="1"/>
</dbReference>
<dbReference type="SMART" id="SM00640">
    <property type="entry name" value="Glyco_32"/>
    <property type="match status" value="1"/>
</dbReference>
<evidence type="ECO:0000313" key="13">
    <source>
        <dbReference type="Proteomes" id="UP000051236"/>
    </source>
</evidence>
<evidence type="ECO:0000256" key="3">
    <source>
        <dbReference type="ARBA" id="ARBA00012758"/>
    </source>
</evidence>
<dbReference type="PATRIC" id="fig|1423734.3.peg.2822"/>
<dbReference type="NCBIfam" id="TIGR01322">
    <property type="entry name" value="scrB_fam"/>
    <property type="match status" value="1"/>
</dbReference>
<dbReference type="InterPro" id="IPR013320">
    <property type="entry name" value="ConA-like_dom_sf"/>
</dbReference>
<comment type="catalytic activity">
    <reaction evidence="8">
        <text>Hydrolysis of terminal non-reducing beta-D-fructofuranoside residues in beta-D-fructofuranosides.</text>
        <dbReference type="EC" id="3.2.1.26"/>
    </reaction>
</comment>
<dbReference type="InterPro" id="IPR001362">
    <property type="entry name" value="Glyco_hydro_32"/>
</dbReference>
<dbReference type="RefSeq" id="WP_057002606.1">
    <property type="nucleotide sequence ID" value="NZ_AZGA01000049.1"/>
</dbReference>
<dbReference type="Pfam" id="PF08244">
    <property type="entry name" value="Glyco_hydro_32C"/>
    <property type="match status" value="1"/>
</dbReference>
<feature type="domain" description="Glycosyl hydrolase family 32 C-terminal" evidence="11">
    <location>
        <begin position="357"/>
        <end position="458"/>
    </location>
</feature>
<evidence type="ECO:0000259" key="11">
    <source>
        <dbReference type="Pfam" id="PF08244"/>
    </source>
</evidence>
<comment type="function">
    <text evidence="9">Enables the bacterium to metabolize sucrose as a sole carbon source.</text>
</comment>
<dbReference type="GO" id="GO:0004564">
    <property type="term" value="F:beta-fructofuranosidase activity"/>
    <property type="evidence" value="ECO:0007669"/>
    <property type="project" value="UniProtKB-EC"/>
</dbReference>
<keyword evidence="9" id="KW-0119">Carbohydrate metabolism</keyword>
<dbReference type="AlphaFoldDB" id="A0A0R1Y1F0"/>
<reference evidence="12 13" key="1">
    <citation type="journal article" date="2015" name="Genome Announc.">
        <title>Expanding the biotechnology potential of lactobacilli through comparative genomics of 213 strains and associated genera.</title>
        <authorList>
            <person name="Sun Z."/>
            <person name="Harris H.M."/>
            <person name="McCann A."/>
            <person name="Guo C."/>
            <person name="Argimon S."/>
            <person name="Zhang W."/>
            <person name="Yang X."/>
            <person name="Jeffery I.B."/>
            <person name="Cooney J.C."/>
            <person name="Kagawa T.F."/>
            <person name="Liu W."/>
            <person name="Song Y."/>
            <person name="Salvetti E."/>
            <person name="Wrobel A."/>
            <person name="Rasinkangas P."/>
            <person name="Parkhill J."/>
            <person name="Rea M.C."/>
            <person name="O'Sullivan O."/>
            <person name="Ritari J."/>
            <person name="Douillard F.P."/>
            <person name="Paul Ross R."/>
            <person name="Yang R."/>
            <person name="Briner A.E."/>
            <person name="Felis G.E."/>
            <person name="de Vos W.M."/>
            <person name="Barrangou R."/>
            <person name="Klaenhammer T.R."/>
            <person name="Caufield P.W."/>
            <person name="Cui Y."/>
            <person name="Zhang H."/>
            <person name="O'Toole P.W."/>
        </authorList>
    </citation>
    <scope>NUCLEOTIDE SEQUENCE [LARGE SCALE GENOMIC DNA]</scope>
    <source>
        <strain evidence="12 13">DSM 18527</strain>
    </source>
</reference>
<evidence type="ECO:0000256" key="1">
    <source>
        <dbReference type="ARBA" id="ARBA00004914"/>
    </source>
</evidence>
<dbReference type="GO" id="GO:0005737">
    <property type="term" value="C:cytoplasm"/>
    <property type="evidence" value="ECO:0007669"/>
    <property type="project" value="UniProtKB-SubCell"/>
</dbReference>
<dbReference type="EMBL" id="AZGA01000049">
    <property type="protein sequence ID" value="KRM33526.1"/>
    <property type="molecule type" value="Genomic_DNA"/>
</dbReference>
<dbReference type="GO" id="GO:0005985">
    <property type="term" value="P:sucrose metabolic process"/>
    <property type="evidence" value="ECO:0007669"/>
    <property type="project" value="UniProtKB-UniPathway"/>
</dbReference>
<dbReference type="Gene3D" id="2.60.120.560">
    <property type="entry name" value="Exo-inulinase, domain 1"/>
    <property type="match status" value="1"/>
</dbReference>
<accession>A0A0R1Y1F0</accession>